<evidence type="ECO:0000313" key="3">
    <source>
        <dbReference type="Proteomes" id="UP001218218"/>
    </source>
</evidence>
<sequence>MTVLTDARLDRHGLRSAKRSALRNPRIHHGQETRLAKIMRFLLTSAGYLLTKYESTLPIEASDSEEPSSTLIPALAPESTLPVGALASDEAPTFVSAAASVSIGAPSTDEAPSDSDDSDVSADGEVSDDSGLADAAALPHYSKQASALADLDDDEIITLLKHVASKNSQSKRAFSDLSDDKVITLLKYVASKSAKRETSLNDLD</sequence>
<comment type="caution">
    <text evidence="2">The sequence shown here is derived from an EMBL/GenBank/DDBJ whole genome shotgun (WGS) entry which is preliminary data.</text>
</comment>
<protein>
    <submittedName>
        <fullName evidence="2">Uncharacterized protein</fullName>
    </submittedName>
</protein>
<name>A0AAD7F7D0_9AGAR</name>
<feature type="compositionally biased region" description="Acidic residues" evidence="1">
    <location>
        <begin position="111"/>
        <end position="128"/>
    </location>
</feature>
<reference evidence="2" key="1">
    <citation type="submission" date="2023-03" db="EMBL/GenBank/DDBJ databases">
        <title>Massive genome expansion in bonnet fungi (Mycena s.s.) driven by repeated elements and novel gene families across ecological guilds.</title>
        <authorList>
            <consortium name="Lawrence Berkeley National Laboratory"/>
            <person name="Harder C.B."/>
            <person name="Miyauchi S."/>
            <person name="Viragh M."/>
            <person name="Kuo A."/>
            <person name="Thoen E."/>
            <person name="Andreopoulos B."/>
            <person name="Lu D."/>
            <person name="Skrede I."/>
            <person name="Drula E."/>
            <person name="Henrissat B."/>
            <person name="Morin E."/>
            <person name="Kohler A."/>
            <person name="Barry K."/>
            <person name="LaButti K."/>
            <person name="Morin E."/>
            <person name="Salamov A."/>
            <person name="Lipzen A."/>
            <person name="Mereny Z."/>
            <person name="Hegedus B."/>
            <person name="Baldrian P."/>
            <person name="Stursova M."/>
            <person name="Weitz H."/>
            <person name="Taylor A."/>
            <person name="Grigoriev I.V."/>
            <person name="Nagy L.G."/>
            <person name="Martin F."/>
            <person name="Kauserud H."/>
        </authorList>
    </citation>
    <scope>NUCLEOTIDE SEQUENCE</scope>
    <source>
        <strain evidence="2">CBHHK002</strain>
    </source>
</reference>
<gene>
    <name evidence="2" type="ORF">DFH08DRAFT_1071570</name>
</gene>
<dbReference type="EMBL" id="JARIHO010000001">
    <property type="protein sequence ID" value="KAJ7368996.1"/>
    <property type="molecule type" value="Genomic_DNA"/>
</dbReference>
<keyword evidence="3" id="KW-1185">Reference proteome</keyword>
<dbReference type="AlphaFoldDB" id="A0AAD7F7D0"/>
<feature type="region of interest" description="Disordered" evidence="1">
    <location>
        <begin position="104"/>
        <end position="135"/>
    </location>
</feature>
<proteinExistence type="predicted"/>
<organism evidence="2 3">
    <name type="scientific">Mycena albidolilacea</name>
    <dbReference type="NCBI Taxonomy" id="1033008"/>
    <lineage>
        <taxon>Eukaryota</taxon>
        <taxon>Fungi</taxon>
        <taxon>Dikarya</taxon>
        <taxon>Basidiomycota</taxon>
        <taxon>Agaricomycotina</taxon>
        <taxon>Agaricomycetes</taxon>
        <taxon>Agaricomycetidae</taxon>
        <taxon>Agaricales</taxon>
        <taxon>Marasmiineae</taxon>
        <taxon>Mycenaceae</taxon>
        <taxon>Mycena</taxon>
    </lineage>
</organism>
<accession>A0AAD7F7D0</accession>
<dbReference type="Proteomes" id="UP001218218">
    <property type="component" value="Unassembled WGS sequence"/>
</dbReference>
<evidence type="ECO:0000256" key="1">
    <source>
        <dbReference type="SAM" id="MobiDB-lite"/>
    </source>
</evidence>
<evidence type="ECO:0000313" key="2">
    <source>
        <dbReference type="EMBL" id="KAJ7368996.1"/>
    </source>
</evidence>